<name>A0A1C4Z703_9ACTN</name>
<dbReference type="PANTHER" id="PTHR43581:SF2">
    <property type="entry name" value="EXCINUCLEASE ATPASE SUBUNIT"/>
    <property type="match status" value="1"/>
</dbReference>
<evidence type="ECO:0008006" key="5">
    <source>
        <dbReference type="Google" id="ProtNLM"/>
    </source>
</evidence>
<dbReference type="PIRSF" id="PIRSF034888">
    <property type="entry name" value="P-loop_UCP034888"/>
    <property type="match status" value="1"/>
</dbReference>
<proteinExistence type="predicted"/>
<dbReference type="InterPro" id="IPR014592">
    <property type="entry name" value="P-loop_UCP034888"/>
</dbReference>
<dbReference type="AlphaFoldDB" id="A0A1C4Z703"/>
<organism evidence="3 4">
    <name type="scientific">Micromonospora purpureochromogenes</name>
    <dbReference type="NCBI Taxonomy" id="47872"/>
    <lineage>
        <taxon>Bacteria</taxon>
        <taxon>Bacillati</taxon>
        <taxon>Actinomycetota</taxon>
        <taxon>Actinomycetes</taxon>
        <taxon>Micromonosporales</taxon>
        <taxon>Micromonosporaceae</taxon>
        <taxon>Micromonospora</taxon>
    </lineage>
</organism>
<reference evidence="3 4" key="1">
    <citation type="submission" date="2016-06" db="EMBL/GenBank/DDBJ databases">
        <authorList>
            <person name="Kjaerup R.B."/>
            <person name="Dalgaard T.S."/>
            <person name="Juul-Madsen H.R."/>
        </authorList>
    </citation>
    <scope>NUCLEOTIDE SEQUENCE [LARGE SCALE GENOMIC DNA]</scope>
    <source>
        <strain evidence="3 4">DSM 43821</strain>
    </source>
</reference>
<dbReference type="InterPro" id="IPR022532">
    <property type="entry name" value="DUF3696"/>
</dbReference>
<dbReference type="Pfam" id="PF13175">
    <property type="entry name" value="AAA_15"/>
    <property type="match status" value="1"/>
</dbReference>
<dbReference type="InterPro" id="IPR041685">
    <property type="entry name" value="AAA_GajA/Old/RecF-like"/>
</dbReference>
<evidence type="ECO:0000259" key="2">
    <source>
        <dbReference type="Pfam" id="PF13175"/>
    </source>
</evidence>
<sequence>MVTAMALVQMALGRYRGFAKRQVIALAPLTVILGRNNSGKSALVRAPLILSTGILTAASEPLNLDPLGEEMIDSFTDLVNGSRVHRGSIEVELEVGTQLGAIRVTATVLHLSDHHTEVVESLELSVGGSNICQLEWELDDPPKHPLTYTVAAGDEAWTRVPIAFHGLLPRRPENWPGVPPEVSRAVHDATVAFFGAFPAVRYLGPFRERPRRRYRLPGRWTSEVGITGENTAGILADDQLRREGRLLDQVNTYVKDHLPGWRVDVVPEGGMRSVVLVSTRDDSIRVNLADTGTGVAQMLPILVQRALDDVTPPNRPVLEIIEQPELHLHPAAHADLAELFLAAVRKRKSTQFLIETHSETFLLRLRRHIAQGLDPATVAVYFVEQEDGVSSARRINIDESGNLDYWPEGVFAEDFEETRELARAQRTRRAADAG</sequence>
<protein>
    <recommendedName>
        <fullName evidence="5">DUF3696 domain-containing protein</fullName>
    </recommendedName>
</protein>
<gene>
    <name evidence="3" type="ORF">GA0074696_4105</name>
</gene>
<dbReference type="Pfam" id="PF12476">
    <property type="entry name" value="DUF3696"/>
    <property type="match status" value="1"/>
</dbReference>
<dbReference type="InterPro" id="IPR027417">
    <property type="entry name" value="P-loop_NTPase"/>
</dbReference>
<feature type="domain" description="Endonuclease GajA/Old nuclease/RecF-like AAA" evidence="2">
    <location>
        <begin position="282"/>
        <end position="361"/>
    </location>
</feature>
<feature type="domain" description="DUF3696" evidence="1">
    <location>
        <begin position="374"/>
        <end position="421"/>
    </location>
</feature>
<dbReference type="EMBL" id="LT607410">
    <property type="protein sequence ID" value="SCF28733.1"/>
    <property type="molecule type" value="Genomic_DNA"/>
</dbReference>
<evidence type="ECO:0000313" key="4">
    <source>
        <dbReference type="Proteomes" id="UP000198228"/>
    </source>
</evidence>
<dbReference type="SUPFAM" id="SSF52540">
    <property type="entry name" value="P-loop containing nucleoside triphosphate hydrolases"/>
    <property type="match status" value="1"/>
</dbReference>
<accession>A0A1C4Z703</accession>
<dbReference type="Proteomes" id="UP000198228">
    <property type="component" value="Chromosome I"/>
</dbReference>
<dbReference type="PANTHER" id="PTHR43581">
    <property type="entry name" value="ATP/GTP PHOSPHATASE"/>
    <property type="match status" value="1"/>
</dbReference>
<evidence type="ECO:0000313" key="3">
    <source>
        <dbReference type="EMBL" id="SCF28733.1"/>
    </source>
</evidence>
<evidence type="ECO:0000259" key="1">
    <source>
        <dbReference type="Pfam" id="PF12476"/>
    </source>
</evidence>
<dbReference type="InterPro" id="IPR051396">
    <property type="entry name" value="Bact_Antivir_Def_Nuclease"/>
</dbReference>